<evidence type="ECO:0000256" key="1">
    <source>
        <dbReference type="SAM" id="Coils"/>
    </source>
</evidence>
<evidence type="ECO:0000256" key="2">
    <source>
        <dbReference type="SAM" id="MobiDB-lite"/>
    </source>
</evidence>
<feature type="compositionally biased region" description="Basic and acidic residues" evidence="2">
    <location>
        <begin position="103"/>
        <end position="126"/>
    </location>
</feature>
<evidence type="ECO:0000313" key="4">
    <source>
        <dbReference type="Proteomes" id="UP001365542"/>
    </source>
</evidence>
<accession>A0AAV9XN74</accession>
<keyword evidence="1" id="KW-0175">Coiled coil</keyword>
<sequence>MTELYPTSAQWISFPTNPKKTINVEWTEGLGPGQNVYYVTKCYWGLLQNPPSKSTKQKSETAATEAEASTQVNPKPEASDLKAGSKDPKPAVNVPNPGNNQPKTEKEHPLRHTGKNDPRNPGEQKKLKWLRPASARIPKPHALTDQELDVFGETWLYIASEYVEAQFRGGPMKKFHIKDLALEAAKSAKRSAAGTNKTSEEPKVDDPPWVTMQLNNCFHYGQNGWIAGIGIVDRRRWIVYHPPISARIRAPRMYQHRFTGLISTEYAKAAIDMAGQAVPKDFQHLTKAGAKFVSMTIDAGKAVVGDYLHRFLDDGAIREVEAKARMLNKKQLAATESLWVGNPDGKLLALLQYVERRMASEENKIIEAKAARRTLEEKKYLKMYHEITKNDKSWEDVHFTREELDAAMEEADDLFASLGITYRAEGKLMEELNDIVKNLGDEESDEETENVQPCTSAERLEKMRLERRGTRVFDLKHSDTLEREECEKGAAFEGEDAEDSRTTVKLPHLRGAKSPKLSRNDLLNQQTSVPKRFHERKPNSLIDGNASTSVRQINPKKILLIPTAQQNR</sequence>
<dbReference type="Proteomes" id="UP001365542">
    <property type="component" value="Unassembled WGS sequence"/>
</dbReference>
<evidence type="ECO:0000313" key="3">
    <source>
        <dbReference type="EMBL" id="KAK6543565.1"/>
    </source>
</evidence>
<name>A0AAV9XN74_9PEZI</name>
<dbReference type="AlphaFoldDB" id="A0AAV9XN74"/>
<organism evidence="3 4">
    <name type="scientific">Orbilia ellipsospora</name>
    <dbReference type="NCBI Taxonomy" id="2528407"/>
    <lineage>
        <taxon>Eukaryota</taxon>
        <taxon>Fungi</taxon>
        <taxon>Dikarya</taxon>
        <taxon>Ascomycota</taxon>
        <taxon>Pezizomycotina</taxon>
        <taxon>Orbiliomycetes</taxon>
        <taxon>Orbiliales</taxon>
        <taxon>Orbiliaceae</taxon>
        <taxon>Orbilia</taxon>
    </lineage>
</organism>
<protein>
    <submittedName>
        <fullName evidence="3">Uncharacterized protein</fullName>
    </submittedName>
</protein>
<dbReference type="EMBL" id="JAVHJO010000001">
    <property type="protein sequence ID" value="KAK6543565.1"/>
    <property type="molecule type" value="Genomic_DNA"/>
</dbReference>
<feature type="compositionally biased region" description="Basic and acidic residues" evidence="2">
    <location>
        <begin position="77"/>
        <end position="89"/>
    </location>
</feature>
<proteinExistence type="predicted"/>
<reference evidence="3 4" key="1">
    <citation type="submission" date="2019-10" db="EMBL/GenBank/DDBJ databases">
        <authorList>
            <person name="Palmer J.M."/>
        </authorList>
    </citation>
    <scope>NUCLEOTIDE SEQUENCE [LARGE SCALE GENOMIC DNA]</scope>
    <source>
        <strain evidence="3 4">TWF694</strain>
    </source>
</reference>
<feature type="region of interest" description="Disordered" evidence="2">
    <location>
        <begin position="489"/>
        <end position="549"/>
    </location>
</feature>
<gene>
    <name evidence="3" type="ORF">TWF694_000309</name>
</gene>
<feature type="compositionally biased region" description="Low complexity" evidence="2">
    <location>
        <begin position="60"/>
        <end position="71"/>
    </location>
</feature>
<keyword evidence="4" id="KW-1185">Reference proteome</keyword>
<comment type="caution">
    <text evidence="3">The sequence shown here is derived from an EMBL/GenBank/DDBJ whole genome shotgun (WGS) entry which is preliminary data.</text>
</comment>
<feature type="region of interest" description="Disordered" evidence="2">
    <location>
        <begin position="49"/>
        <end position="133"/>
    </location>
</feature>
<feature type="coiled-coil region" evidence="1">
    <location>
        <begin position="351"/>
        <end position="378"/>
    </location>
</feature>